<sequence length="759" mass="83831">MIGLKSGFPRALCSVLLVASQLPRGLIGLGEDAFPLNHIERTLSGDSSRISSLHSNNLDIPKLAHDFDDEGQSGAPKEEIPEEMLQPDDCLSPQNHSRGQGKDNISCPKNAQPTRLMENQRDVDIRKLGLDVPISADIKKQEADSMGATASAPDLKSGKAWASKQGAGEVLPSPESSSSSDGEPVGSSHSSQNTRNEDVQLGGDQLQHHVASSGCPVGQGVAGHSTPKNLLTPILDQPVPRSHSQLSPDAQAYHSDLNLQNHQLSYHPIVTDQSPVQWQLFWIDRVVPTTIYQVHRSLGYLPVRQDGAVLSAIPSIHESYAHVPSSHSVHQRYVGESSTNTPQASSQTRNSSDFGSFRSNKPPKRFVPPRMWRKNKKARQQSSTPYFKIKNQTHSVVNRNKKLEDGNFTLKSWRPESVCTPNEPNQAPSASQKVENCQLDDSTLKSQQDLISSMKEPFCRDFDEIVPTNPAEDAETYFLTDGLDTSSPATPRPNLDSKKHEEHFDQASQVQPKSPQYVDTKHEGFANQTPGNMMEEIEPEPSAPVSEVRSSAIKDPKHSSHGTQVREITPSLQKTRSIWVKKARQNPNENWKWSKKVQVSTGLPKTQESALDLHISKGTGSTPSGKVAWNSVPDDEGNRDSIESMREDEDQKQAQMTDQQSKQDQMKPYQKPQTQIEISHNGENLENQVVVPNENVKATEESIIATGGTLPNHEKEEPNHDDSSLLKPNKFAALNEIVPDQGNEEQPREVGKQLPQELL</sequence>
<evidence type="ECO:0000313" key="2">
    <source>
        <dbReference type="EMBL" id="OAV98009.1"/>
    </source>
</evidence>
<feature type="compositionally biased region" description="Polar residues" evidence="1">
    <location>
        <begin position="336"/>
        <end position="359"/>
    </location>
</feature>
<dbReference type="VEuPathDB" id="FungiDB:PTTG_25762"/>
<evidence type="ECO:0000313" key="4">
    <source>
        <dbReference type="Proteomes" id="UP000005240"/>
    </source>
</evidence>
<dbReference type="Proteomes" id="UP000005240">
    <property type="component" value="Unassembled WGS sequence"/>
</dbReference>
<reference evidence="3 4" key="3">
    <citation type="journal article" date="2017" name="G3 (Bethesda)">
        <title>Comparative analysis highlights variable genome content of wheat rusts and divergence of the mating loci.</title>
        <authorList>
            <person name="Cuomo C.A."/>
            <person name="Bakkeren G."/>
            <person name="Khalil H.B."/>
            <person name="Panwar V."/>
            <person name="Joly D."/>
            <person name="Linning R."/>
            <person name="Sakthikumar S."/>
            <person name="Song X."/>
            <person name="Adiconis X."/>
            <person name="Fan L."/>
            <person name="Goldberg J.M."/>
            <person name="Levin J.Z."/>
            <person name="Young S."/>
            <person name="Zeng Q."/>
            <person name="Anikster Y."/>
            <person name="Bruce M."/>
            <person name="Wang M."/>
            <person name="Yin C."/>
            <person name="McCallum B."/>
            <person name="Szabo L.J."/>
            <person name="Hulbert S."/>
            <person name="Chen X."/>
            <person name="Fellers J.P."/>
        </authorList>
    </citation>
    <scope>NUCLEOTIDE SEQUENCE</scope>
    <source>
        <strain evidence="4">Isolate 1-1 / race 1 (BBBD)</strain>
        <strain evidence="3">isolate 1-1 / race 1 (BBBD)</strain>
    </source>
</reference>
<dbReference type="OrthoDB" id="2504396at2759"/>
<protein>
    <submittedName>
        <fullName evidence="2 3">Uncharacterized protein</fullName>
    </submittedName>
</protein>
<feature type="compositionally biased region" description="Low complexity" evidence="1">
    <location>
        <begin position="168"/>
        <end position="191"/>
    </location>
</feature>
<feature type="region of interest" description="Disordered" evidence="1">
    <location>
        <begin position="141"/>
        <end position="197"/>
    </location>
</feature>
<feature type="compositionally biased region" description="Basic and acidic residues" evidence="1">
    <location>
        <begin position="636"/>
        <end position="652"/>
    </location>
</feature>
<feature type="region of interest" description="Disordered" evidence="1">
    <location>
        <begin position="327"/>
        <end position="382"/>
    </location>
</feature>
<dbReference type="EMBL" id="ADAS02000009">
    <property type="protein sequence ID" value="OAV98009.1"/>
    <property type="molecule type" value="Genomic_DNA"/>
</dbReference>
<dbReference type="EnsemblFungi" id="PTTG_25762-t43_1">
    <property type="protein sequence ID" value="PTTG_25762-t43_1-p1"/>
    <property type="gene ID" value="PTTG_25762"/>
</dbReference>
<reference evidence="3" key="4">
    <citation type="submission" date="2025-05" db="UniProtKB">
        <authorList>
            <consortium name="EnsemblFungi"/>
        </authorList>
    </citation>
    <scope>IDENTIFICATION</scope>
    <source>
        <strain evidence="3">isolate 1-1 / race 1 (BBBD)</strain>
    </source>
</reference>
<feature type="region of interest" description="Disordered" evidence="1">
    <location>
        <begin position="481"/>
        <end position="517"/>
    </location>
</feature>
<feature type="region of interest" description="Disordered" evidence="1">
    <location>
        <begin position="705"/>
        <end position="726"/>
    </location>
</feature>
<keyword evidence="4" id="KW-1185">Reference proteome</keyword>
<organism evidence="2">
    <name type="scientific">Puccinia triticina (isolate 1-1 / race 1 (BBBD))</name>
    <name type="common">Brown leaf rust fungus</name>
    <dbReference type="NCBI Taxonomy" id="630390"/>
    <lineage>
        <taxon>Eukaryota</taxon>
        <taxon>Fungi</taxon>
        <taxon>Dikarya</taxon>
        <taxon>Basidiomycota</taxon>
        <taxon>Pucciniomycotina</taxon>
        <taxon>Pucciniomycetes</taxon>
        <taxon>Pucciniales</taxon>
        <taxon>Pucciniaceae</taxon>
        <taxon>Puccinia</taxon>
    </lineage>
</organism>
<proteinExistence type="predicted"/>
<feature type="compositionally biased region" description="Basic and acidic residues" evidence="1">
    <location>
        <begin position="712"/>
        <end position="724"/>
    </location>
</feature>
<reference evidence="2" key="2">
    <citation type="submission" date="2016-05" db="EMBL/GenBank/DDBJ databases">
        <title>Comparative analysis highlights variable genome content of wheat rusts and divergence of the mating loci.</title>
        <authorList>
            <person name="Cuomo C.A."/>
            <person name="Bakkeren G."/>
            <person name="Szabo L."/>
            <person name="Khalil H."/>
            <person name="Joly D."/>
            <person name="Goldberg J."/>
            <person name="Young S."/>
            <person name="Zeng Q."/>
            <person name="Fellers J."/>
        </authorList>
    </citation>
    <scope>NUCLEOTIDE SEQUENCE [LARGE SCALE GENOMIC DNA]</scope>
    <source>
        <strain evidence="2">1-1 BBBD Race 1</strain>
    </source>
</reference>
<name>A0A180H076_PUCT1</name>
<feature type="compositionally biased region" description="Polar residues" evidence="1">
    <location>
        <begin position="671"/>
        <end position="687"/>
    </location>
</feature>
<feature type="compositionally biased region" description="Polar residues" evidence="1">
    <location>
        <begin position="590"/>
        <end position="609"/>
    </location>
</feature>
<dbReference type="AlphaFoldDB" id="A0A180H076"/>
<reference evidence="2" key="1">
    <citation type="submission" date="2009-11" db="EMBL/GenBank/DDBJ databases">
        <authorList>
            <consortium name="The Broad Institute Genome Sequencing Platform"/>
            <person name="Ward D."/>
            <person name="Feldgarden M."/>
            <person name="Earl A."/>
            <person name="Young S.K."/>
            <person name="Zeng Q."/>
            <person name="Koehrsen M."/>
            <person name="Alvarado L."/>
            <person name="Berlin A."/>
            <person name="Bochicchio J."/>
            <person name="Borenstein D."/>
            <person name="Chapman S.B."/>
            <person name="Chen Z."/>
            <person name="Engels R."/>
            <person name="Freedman E."/>
            <person name="Gellesch M."/>
            <person name="Goldberg J."/>
            <person name="Griggs A."/>
            <person name="Gujja S."/>
            <person name="Heilman E."/>
            <person name="Heiman D."/>
            <person name="Hepburn T."/>
            <person name="Howarth C."/>
            <person name="Jen D."/>
            <person name="Larson L."/>
            <person name="Lewis B."/>
            <person name="Mehta T."/>
            <person name="Park D."/>
            <person name="Pearson M."/>
            <person name="Roberts A."/>
            <person name="Saif S."/>
            <person name="Shea T."/>
            <person name="Shenoy N."/>
            <person name="Sisk P."/>
            <person name="Stolte C."/>
            <person name="Sykes S."/>
            <person name="Thomson T."/>
            <person name="Walk T."/>
            <person name="White J."/>
            <person name="Yandava C."/>
            <person name="Izard J."/>
            <person name="Baranova O.V."/>
            <person name="Blanton J.M."/>
            <person name="Tanner A.C."/>
            <person name="Dewhirst F.E."/>
            <person name="Haas B."/>
            <person name="Nusbaum C."/>
            <person name="Birren B."/>
        </authorList>
    </citation>
    <scope>NUCLEOTIDE SEQUENCE [LARGE SCALE GENOMIC DNA]</scope>
    <source>
        <strain evidence="2">1-1 BBBD Race 1</strain>
    </source>
</reference>
<feature type="region of interest" description="Disordered" evidence="1">
    <location>
        <begin position="738"/>
        <end position="759"/>
    </location>
</feature>
<evidence type="ECO:0000256" key="1">
    <source>
        <dbReference type="SAM" id="MobiDB-lite"/>
    </source>
</evidence>
<feature type="compositionally biased region" description="Basic and acidic residues" evidence="1">
    <location>
        <begin position="495"/>
        <end position="505"/>
    </location>
</feature>
<feature type="compositionally biased region" description="Polar residues" evidence="1">
    <location>
        <begin position="653"/>
        <end position="663"/>
    </location>
</feature>
<accession>A0A180H076</accession>
<gene>
    <name evidence="2" type="ORF">PTTG_25762</name>
</gene>
<evidence type="ECO:0000313" key="3">
    <source>
        <dbReference type="EnsemblFungi" id="PTTG_25762-t43_1-p1"/>
    </source>
</evidence>
<feature type="region of interest" description="Disordered" evidence="1">
    <location>
        <begin position="209"/>
        <end position="247"/>
    </location>
</feature>
<feature type="region of interest" description="Disordered" evidence="1">
    <location>
        <begin position="590"/>
        <end position="687"/>
    </location>
</feature>
<feature type="region of interest" description="Disordered" evidence="1">
    <location>
        <begin position="86"/>
        <end position="122"/>
    </location>
</feature>
<feature type="region of interest" description="Disordered" evidence="1">
    <location>
        <begin position="534"/>
        <end position="577"/>
    </location>
</feature>